<dbReference type="InterPro" id="IPR014710">
    <property type="entry name" value="RmlC-like_jellyroll"/>
</dbReference>
<keyword evidence="1" id="KW-0805">Transcription regulation</keyword>
<dbReference type="Proteomes" id="UP001337305">
    <property type="component" value="Unassembled WGS sequence"/>
</dbReference>
<dbReference type="PANTHER" id="PTHR43280:SF34">
    <property type="entry name" value="ARAC-FAMILY TRANSCRIPTIONAL REGULATOR"/>
    <property type="match status" value="1"/>
</dbReference>
<dbReference type="CDD" id="cd06976">
    <property type="entry name" value="cupin_MtlR-like_N"/>
    <property type="match status" value="1"/>
</dbReference>
<dbReference type="InterPro" id="IPR009057">
    <property type="entry name" value="Homeodomain-like_sf"/>
</dbReference>
<dbReference type="InterPro" id="IPR011051">
    <property type="entry name" value="RmlC_Cupin_sf"/>
</dbReference>
<comment type="caution">
    <text evidence="5">The sequence shown here is derived from an EMBL/GenBank/DDBJ whole genome shotgun (WGS) entry which is preliminary data.</text>
</comment>
<dbReference type="SMART" id="SM00342">
    <property type="entry name" value="HTH_ARAC"/>
    <property type="match status" value="1"/>
</dbReference>
<feature type="domain" description="HTH araC/xylS-type" evidence="4">
    <location>
        <begin position="186"/>
        <end position="284"/>
    </location>
</feature>
<dbReference type="Gene3D" id="2.60.120.10">
    <property type="entry name" value="Jelly Rolls"/>
    <property type="match status" value="1"/>
</dbReference>
<dbReference type="RefSeq" id="WP_303304719.1">
    <property type="nucleotide sequence ID" value="NZ_JAODOP010000004.1"/>
</dbReference>
<gene>
    <name evidence="5" type="ORF">N1F79_04300</name>
</gene>
<sequence>MKLHLLDRSSLENNSFTIKKNNHPYFLKVWHYHPELELVIILKSTGTRFIGDDIDKFQEGDVVLVGKNLPHMLLNDDEYFNASSNLRAEAIAVHFKKEFLGFDFFNTPEMKHISDLFERANQGIKFNAIGTDIIEDIEQIFTLNDFDRTMKLINILNVLAKHKDYHLLSSIGFVNSFGKSESKDLDKIYEYIFKNFTKEITLKDVADIAKMNPSSFSRLFKRINRKTFKRYLNEIRIGYACKLLMEKKYNISYVCYESGFNNISNFNRQFKIITKMPPSQYISKHLN</sequence>
<evidence type="ECO:0000259" key="4">
    <source>
        <dbReference type="PROSITE" id="PS01124"/>
    </source>
</evidence>
<dbReference type="InterPro" id="IPR018060">
    <property type="entry name" value="HTH_AraC"/>
</dbReference>
<protein>
    <submittedName>
        <fullName evidence="5">AraC family transcriptional regulator</fullName>
    </submittedName>
</protein>
<keyword evidence="2" id="KW-0238">DNA-binding</keyword>
<dbReference type="PANTHER" id="PTHR43280">
    <property type="entry name" value="ARAC-FAMILY TRANSCRIPTIONAL REGULATOR"/>
    <property type="match status" value="1"/>
</dbReference>
<evidence type="ECO:0000313" key="5">
    <source>
        <dbReference type="EMBL" id="MEF3832338.1"/>
    </source>
</evidence>
<evidence type="ECO:0000313" key="6">
    <source>
        <dbReference type="Proteomes" id="UP001337305"/>
    </source>
</evidence>
<dbReference type="EMBL" id="JAODOP010000004">
    <property type="protein sequence ID" value="MEF3832338.1"/>
    <property type="molecule type" value="Genomic_DNA"/>
</dbReference>
<keyword evidence="6" id="KW-1185">Reference proteome</keyword>
<dbReference type="PROSITE" id="PS01124">
    <property type="entry name" value="HTH_ARAC_FAMILY_2"/>
    <property type="match status" value="1"/>
</dbReference>
<keyword evidence="3" id="KW-0804">Transcription</keyword>
<dbReference type="SUPFAM" id="SSF46689">
    <property type="entry name" value="Homeodomain-like"/>
    <property type="match status" value="2"/>
</dbReference>
<evidence type="ECO:0000256" key="1">
    <source>
        <dbReference type="ARBA" id="ARBA00023015"/>
    </source>
</evidence>
<evidence type="ECO:0000256" key="3">
    <source>
        <dbReference type="ARBA" id="ARBA00023163"/>
    </source>
</evidence>
<dbReference type="SUPFAM" id="SSF51182">
    <property type="entry name" value="RmlC-like cupins"/>
    <property type="match status" value="1"/>
</dbReference>
<name>A0ABU7XNP5_9FLAO</name>
<dbReference type="Gene3D" id="1.10.10.60">
    <property type="entry name" value="Homeodomain-like"/>
    <property type="match status" value="2"/>
</dbReference>
<organism evidence="5 6">
    <name type="scientific">Flavivirga spongiicola</name>
    <dbReference type="NCBI Taxonomy" id="421621"/>
    <lineage>
        <taxon>Bacteria</taxon>
        <taxon>Pseudomonadati</taxon>
        <taxon>Bacteroidota</taxon>
        <taxon>Flavobacteriia</taxon>
        <taxon>Flavobacteriales</taxon>
        <taxon>Flavobacteriaceae</taxon>
        <taxon>Flavivirga</taxon>
    </lineage>
</organism>
<reference evidence="5 6" key="1">
    <citation type="submission" date="2022-09" db="EMBL/GenBank/DDBJ databases">
        <title>Genome sequencing of Flavivirga sp. MEBiC05379.</title>
        <authorList>
            <person name="Oh H.-M."/>
            <person name="Kwon K.K."/>
            <person name="Park M.J."/>
            <person name="Yang S.-H."/>
        </authorList>
    </citation>
    <scope>NUCLEOTIDE SEQUENCE [LARGE SCALE GENOMIC DNA]</scope>
    <source>
        <strain evidence="5 6">MEBiC05379</strain>
    </source>
</reference>
<dbReference type="Pfam" id="PF12833">
    <property type="entry name" value="HTH_18"/>
    <property type="match status" value="1"/>
</dbReference>
<proteinExistence type="predicted"/>
<accession>A0ABU7XNP5</accession>
<evidence type="ECO:0000256" key="2">
    <source>
        <dbReference type="ARBA" id="ARBA00023125"/>
    </source>
</evidence>